<dbReference type="Gene3D" id="3.30.200.20">
    <property type="entry name" value="Phosphorylase Kinase, domain 1"/>
    <property type="match status" value="1"/>
</dbReference>
<dbReference type="OrthoDB" id="1416789at2759"/>
<evidence type="ECO:0000256" key="14">
    <source>
        <dbReference type="ARBA" id="ARBA00048679"/>
    </source>
</evidence>
<comment type="catalytic activity">
    <reaction evidence="13">
        <text>L-threonyl-[protein] + ATP = O-phospho-L-threonyl-[protein] + ADP + H(+)</text>
        <dbReference type="Rhea" id="RHEA:46608"/>
        <dbReference type="Rhea" id="RHEA-COMP:11060"/>
        <dbReference type="Rhea" id="RHEA-COMP:11605"/>
        <dbReference type="ChEBI" id="CHEBI:15378"/>
        <dbReference type="ChEBI" id="CHEBI:30013"/>
        <dbReference type="ChEBI" id="CHEBI:30616"/>
        <dbReference type="ChEBI" id="CHEBI:61977"/>
        <dbReference type="ChEBI" id="CHEBI:456216"/>
        <dbReference type="EC" id="2.7.11.1"/>
    </reaction>
</comment>
<dbReference type="PROSITE" id="PS00108">
    <property type="entry name" value="PROTEIN_KINASE_ST"/>
    <property type="match status" value="1"/>
</dbReference>
<dbReference type="GO" id="GO:0016020">
    <property type="term" value="C:membrane"/>
    <property type="evidence" value="ECO:0007669"/>
    <property type="project" value="UniProtKB-SubCell"/>
</dbReference>
<keyword evidence="7 15" id="KW-0547">Nucleotide-binding</keyword>
<dbReference type="SMART" id="SM00220">
    <property type="entry name" value="S_TKc"/>
    <property type="match status" value="1"/>
</dbReference>
<keyword evidence="3" id="KW-0723">Serine/threonine-protein kinase</keyword>
<dbReference type="PROSITE" id="PS50011">
    <property type="entry name" value="PROTEIN_KINASE_DOM"/>
    <property type="match status" value="1"/>
</dbReference>
<dbReference type="AlphaFoldDB" id="A0A834TDR2"/>
<evidence type="ECO:0000256" key="8">
    <source>
        <dbReference type="ARBA" id="ARBA00022777"/>
    </source>
</evidence>
<dbReference type="InterPro" id="IPR025287">
    <property type="entry name" value="WAK_GUB"/>
</dbReference>
<evidence type="ECO:0000256" key="9">
    <source>
        <dbReference type="ARBA" id="ARBA00022840"/>
    </source>
</evidence>
<evidence type="ECO:0000313" key="19">
    <source>
        <dbReference type="EMBL" id="KAF7819900.1"/>
    </source>
</evidence>
<dbReference type="InterPro" id="IPR017441">
    <property type="entry name" value="Protein_kinase_ATP_BS"/>
</dbReference>
<dbReference type="InterPro" id="IPR045874">
    <property type="entry name" value="LRK10/LRL21-25-like"/>
</dbReference>
<evidence type="ECO:0000256" key="5">
    <source>
        <dbReference type="ARBA" id="ARBA00022692"/>
    </source>
</evidence>
<protein>
    <recommendedName>
        <fullName evidence="2">non-specific serine/threonine protein kinase</fullName>
        <ecNumber evidence="2">2.7.11.1</ecNumber>
    </recommendedName>
</protein>
<evidence type="ECO:0000256" key="6">
    <source>
        <dbReference type="ARBA" id="ARBA00022729"/>
    </source>
</evidence>
<reference evidence="19" key="1">
    <citation type="submission" date="2020-09" db="EMBL/GenBank/DDBJ databases">
        <title>Genome-Enabled Discovery of Anthraquinone Biosynthesis in Senna tora.</title>
        <authorList>
            <person name="Kang S.-H."/>
            <person name="Pandey R.P."/>
            <person name="Lee C.-M."/>
            <person name="Sim J.-S."/>
            <person name="Jeong J.-T."/>
            <person name="Choi B.-S."/>
            <person name="Jung M."/>
            <person name="Ginzburg D."/>
            <person name="Zhao K."/>
            <person name="Won S.Y."/>
            <person name="Oh T.-J."/>
            <person name="Yu Y."/>
            <person name="Kim N.-H."/>
            <person name="Lee O.R."/>
            <person name="Lee T.-H."/>
            <person name="Bashyal P."/>
            <person name="Kim T.-S."/>
            <person name="Lee W.-H."/>
            <person name="Kawkins C."/>
            <person name="Kim C.-K."/>
            <person name="Kim J.S."/>
            <person name="Ahn B.O."/>
            <person name="Rhee S.Y."/>
            <person name="Sohng J.K."/>
        </authorList>
    </citation>
    <scope>NUCLEOTIDE SEQUENCE</scope>
    <source>
        <tissue evidence="19">Leaf</tissue>
    </source>
</reference>
<evidence type="ECO:0000256" key="13">
    <source>
        <dbReference type="ARBA" id="ARBA00047899"/>
    </source>
</evidence>
<evidence type="ECO:0000256" key="11">
    <source>
        <dbReference type="ARBA" id="ARBA00023136"/>
    </source>
</evidence>
<keyword evidence="12" id="KW-0325">Glycoprotein</keyword>
<comment type="caution">
    <text evidence="19">The sequence shown here is derived from an EMBL/GenBank/DDBJ whole genome shotgun (WGS) entry which is preliminary data.</text>
</comment>
<dbReference type="InterPro" id="IPR008271">
    <property type="entry name" value="Ser/Thr_kinase_AS"/>
</dbReference>
<keyword evidence="6" id="KW-0732">Signal</keyword>
<dbReference type="InterPro" id="IPR001245">
    <property type="entry name" value="Ser-Thr/Tyr_kinase_cat_dom"/>
</dbReference>
<sequence>MLCSNLEPQLPFLCSVQLMSEEHDGFHDCQGMFKCGNLDNLYYPFWSDTDDSYYGRPSYCGIQGFQLNCHGNESPRILVGSRGFNVAWIDQYAYTVRMVRTDLAFHSCSSELTNTSLGESSSQFQYGENVKRVSVFYDCSSSYISTVGVRNFTCEDTSGTRVYYVSEMEGDVVMRRSPELEQCRYIQVPISESEENGVDAIAGGIDALNNYLKQGFDVQYRIGDGDRCWDCENSSGICGSVTTNASQFNCHCEDGPHHSHCNDSPPHHRSSLVVKVIVDIMVAIVVLVATVAGVVLVCCCRKIQLWKTTKADQEIEASIRNHGPLVLTRYKFSDVKKMTKSFKIKLGEGGYGAVYKGELLNGCHVAVKILSTSKGDGQDFINEVASISRTSHVNVVSLLGFCLERRKKALIYEFMTNGSLDRFIDNKLNESTQSLTLEKLYEIAIGIARGLEYLHRGCNTRILHFDIKPHNILLDENFCPKISDFGLAKICPRKESIISISEARGTIGYVAPEIWNRNFGGVSHKSDVYSYGMMLLDIVGERKNMNAEVSCTSEKYFPDWIYSKLEEGSSLVPNGKTSIEEHDIAKRMIVVGLWCIQAFPIHRPTISRVIEMLEGSLDSLEMPPKPVMSSPTRIEAESSTTTTC</sequence>
<keyword evidence="5 17" id="KW-0812">Transmembrane</keyword>
<keyword evidence="11 17" id="KW-0472">Membrane</keyword>
<evidence type="ECO:0000256" key="16">
    <source>
        <dbReference type="SAM" id="MobiDB-lite"/>
    </source>
</evidence>
<keyword evidence="8 19" id="KW-0418">Kinase</keyword>
<keyword evidence="20" id="KW-1185">Reference proteome</keyword>
<dbReference type="PROSITE" id="PS00107">
    <property type="entry name" value="PROTEIN_KINASE_ATP"/>
    <property type="match status" value="1"/>
</dbReference>
<keyword evidence="4" id="KW-0808">Transferase</keyword>
<evidence type="ECO:0000256" key="10">
    <source>
        <dbReference type="ARBA" id="ARBA00022989"/>
    </source>
</evidence>
<evidence type="ECO:0000256" key="3">
    <source>
        <dbReference type="ARBA" id="ARBA00022527"/>
    </source>
</evidence>
<comment type="catalytic activity">
    <reaction evidence="14">
        <text>L-seryl-[protein] + ATP = O-phospho-L-seryl-[protein] + ADP + H(+)</text>
        <dbReference type="Rhea" id="RHEA:17989"/>
        <dbReference type="Rhea" id="RHEA-COMP:9863"/>
        <dbReference type="Rhea" id="RHEA-COMP:11604"/>
        <dbReference type="ChEBI" id="CHEBI:15378"/>
        <dbReference type="ChEBI" id="CHEBI:29999"/>
        <dbReference type="ChEBI" id="CHEBI:30616"/>
        <dbReference type="ChEBI" id="CHEBI:83421"/>
        <dbReference type="ChEBI" id="CHEBI:456216"/>
        <dbReference type="EC" id="2.7.11.1"/>
    </reaction>
</comment>
<evidence type="ECO:0000256" key="1">
    <source>
        <dbReference type="ARBA" id="ARBA00004479"/>
    </source>
</evidence>
<dbReference type="GO" id="GO:0030247">
    <property type="term" value="F:polysaccharide binding"/>
    <property type="evidence" value="ECO:0007669"/>
    <property type="project" value="InterPro"/>
</dbReference>
<dbReference type="InterPro" id="IPR032872">
    <property type="entry name" value="WAK_assoc_C"/>
</dbReference>
<dbReference type="GO" id="GO:0005524">
    <property type="term" value="F:ATP binding"/>
    <property type="evidence" value="ECO:0007669"/>
    <property type="project" value="UniProtKB-UniRule"/>
</dbReference>
<evidence type="ECO:0000259" key="18">
    <source>
        <dbReference type="PROSITE" id="PS50011"/>
    </source>
</evidence>
<feature type="compositionally biased region" description="Polar residues" evidence="16">
    <location>
        <begin position="629"/>
        <end position="644"/>
    </location>
</feature>
<dbReference type="InterPro" id="IPR011009">
    <property type="entry name" value="Kinase-like_dom_sf"/>
</dbReference>
<dbReference type="Pfam" id="PF07714">
    <property type="entry name" value="PK_Tyr_Ser-Thr"/>
    <property type="match status" value="1"/>
</dbReference>
<keyword evidence="9 15" id="KW-0067">ATP-binding</keyword>
<dbReference type="PANTHER" id="PTHR27009">
    <property type="entry name" value="RUST RESISTANCE KINASE LR10-RELATED"/>
    <property type="match status" value="1"/>
</dbReference>
<dbReference type="GO" id="GO:0004674">
    <property type="term" value="F:protein serine/threonine kinase activity"/>
    <property type="evidence" value="ECO:0007669"/>
    <property type="project" value="UniProtKB-KW"/>
</dbReference>
<keyword evidence="19" id="KW-0675">Receptor</keyword>
<accession>A0A834TDR2</accession>
<comment type="subcellular location">
    <subcellularLocation>
        <location evidence="1">Membrane</location>
        <topology evidence="1">Single-pass type I membrane protein</topology>
    </subcellularLocation>
</comment>
<evidence type="ECO:0000256" key="17">
    <source>
        <dbReference type="SAM" id="Phobius"/>
    </source>
</evidence>
<gene>
    <name evidence="19" type="ORF">G2W53_025355</name>
</gene>
<evidence type="ECO:0000256" key="7">
    <source>
        <dbReference type="ARBA" id="ARBA00022741"/>
    </source>
</evidence>
<evidence type="ECO:0000256" key="2">
    <source>
        <dbReference type="ARBA" id="ARBA00012513"/>
    </source>
</evidence>
<evidence type="ECO:0000256" key="15">
    <source>
        <dbReference type="PROSITE-ProRule" id="PRU10141"/>
    </source>
</evidence>
<feature type="domain" description="Protein kinase" evidence="18">
    <location>
        <begin position="340"/>
        <end position="617"/>
    </location>
</feature>
<evidence type="ECO:0000313" key="20">
    <source>
        <dbReference type="Proteomes" id="UP000634136"/>
    </source>
</evidence>
<feature type="region of interest" description="Disordered" evidence="16">
    <location>
        <begin position="621"/>
        <end position="644"/>
    </location>
</feature>
<dbReference type="Pfam" id="PF13947">
    <property type="entry name" value="GUB_WAK_bind"/>
    <property type="match status" value="1"/>
</dbReference>
<dbReference type="EC" id="2.7.11.1" evidence="2"/>
<dbReference type="FunFam" id="1.10.510.10:FF:000590">
    <property type="entry name" value="PR5-like receptor kinase"/>
    <property type="match status" value="1"/>
</dbReference>
<feature type="binding site" evidence="15">
    <location>
        <position position="368"/>
    </location>
    <ligand>
        <name>ATP</name>
        <dbReference type="ChEBI" id="CHEBI:30616"/>
    </ligand>
</feature>
<dbReference type="SUPFAM" id="SSF56112">
    <property type="entry name" value="Protein kinase-like (PK-like)"/>
    <property type="match status" value="1"/>
</dbReference>
<dbReference type="EMBL" id="JAAIUW010000008">
    <property type="protein sequence ID" value="KAF7819900.1"/>
    <property type="molecule type" value="Genomic_DNA"/>
</dbReference>
<dbReference type="Proteomes" id="UP000634136">
    <property type="component" value="Unassembled WGS sequence"/>
</dbReference>
<proteinExistence type="predicted"/>
<dbReference type="Pfam" id="PF14380">
    <property type="entry name" value="WAK_assoc"/>
    <property type="match status" value="1"/>
</dbReference>
<keyword evidence="10 17" id="KW-1133">Transmembrane helix</keyword>
<dbReference type="InterPro" id="IPR000719">
    <property type="entry name" value="Prot_kinase_dom"/>
</dbReference>
<name>A0A834TDR2_9FABA</name>
<organism evidence="19 20">
    <name type="scientific">Senna tora</name>
    <dbReference type="NCBI Taxonomy" id="362788"/>
    <lineage>
        <taxon>Eukaryota</taxon>
        <taxon>Viridiplantae</taxon>
        <taxon>Streptophyta</taxon>
        <taxon>Embryophyta</taxon>
        <taxon>Tracheophyta</taxon>
        <taxon>Spermatophyta</taxon>
        <taxon>Magnoliopsida</taxon>
        <taxon>eudicotyledons</taxon>
        <taxon>Gunneridae</taxon>
        <taxon>Pentapetalae</taxon>
        <taxon>rosids</taxon>
        <taxon>fabids</taxon>
        <taxon>Fabales</taxon>
        <taxon>Fabaceae</taxon>
        <taxon>Caesalpinioideae</taxon>
        <taxon>Cassia clade</taxon>
        <taxon>Senna</taxon>
    </lineage>
</organism>
<evidence type="ECO:0000256" key="4">
    <source>
        <dbReference type="ARBA" id="ARBA00022679"/>
    </source>
</evidence>
<evidence type="ECO:0000256" key="12">
    <source>
        <dbReference type="ARBA" id="ARBA00023180"/>
    </source>
</evidence>
<feature type="transmembrane region" description="Helical" evidence="17">
    <location>
        <begin position="276"/>
        <end position="300"/>
    </location>
</feature>
<dbReference type="Gene3D" id="1.10.510.10">
    <property type="entry name" value="Transferase(Phosphotransferase) domain 1"/>
    <property type="match status" value="1"/>
</dbReference>